<evidence type="ECO:0000313" key="8">
    <source>
        <dbReference type="Proteomes" id="UP001201812"/>
    </source>
</evidence>
<comment type="caution">
    <text evidence="7">The sequence shown here is derived from an EMBL/GenBank/DDBJ whole genome shotgun (WGS) entry which is preliminary data.</text>
</comment>
<keyword evidence="2 5" id="KW-0812">Transmembrane</keyword>
<name>A0AAD4MXZ3_9BILA</name>
<feature type="transmembrane region" description="Helical" evidence="5">
    <location>
        <begin position="28"/>
        <end position="49"/>
    </location>
</feature>
<dbReference type="Proteomes" id="UP001201812">
    <property type="component" value="Unassembled WGS sequence"/>
</dbReference>
<feature type="transmembrane region" description="Helical" evidence="5">
    <location>
        <begin position="70"/>
        <end position="93"/>
    </location>
</feature>
<comment type="subcellular location">
    <subcellularLocation>
        <location evidence="1">Membrane</location>
    </subcellularLocation>
</comment>
<reference evidence="7" key="1">
    <citation type="submission" date="2022-01" db="EMBL/GenBank/DDBJ databases">
        <title>Genome Sequence Resource for Two Populations of Ditylenchus destructor, the Migratory Endoparasitic Phytonematode.</title>
        <authorList>
            <person name="Zhang H."/>
            <person name="Lin R."/>
            <person name="Xie B."/>
        </authorList>
    </citation>
    <scope>NUCLEOTIDE SEQUENCE</scope>
    <source>
        <strain evidence="7">BazhouSP</strain>
    </source>
</reference>
<evidence type="ECO:0000256" key="3">
    <source>
        <dbReference type="ARBA" id="ARBA00022989"/>
    </source>
</evidence>
<dbReference type="PROSITE" id="PS50262">
    <property type="entry name" value="G_PROTEIN_RECEP_F1_2"/>
    <property type="match status" value="1"/>
</dbReference>
<dbReference type="SUPFAM" id="SSF81321">
    <property type="entry name" value="Family A G protein-coupled receptor-like"/>
    <property type="match status" value="1"/>
</dbReference>
<feature type="transmembrane region" description="Helical" evidence="5">
    <location>
        <begin position="142"/>
        <end position="164"/>
    </location>
</feature>
<dbReference type="AlphaFoldDB" id="A0AAD4MXZ3"/>
<feature type="transmembrane region" description="Helical" evidence="5">
    <location>
        <begin position="200"/>
        <end position="222"/>
    </location>
</feature>
<dbReference type="EMBL" id="JAKKPZ010000059">
    <property type="protein sequence ID" value="KAI1705158.1"/>
    <property type="molecule type" value="Genomic_DNA"/>
</dbReference>
<evidence type="ECO:0000256" key="4">
    <source>
        <dbReference type="ARBA" id="ARBA00023136"/>
    </source>
</evidence>
<accession>A0AAD4MXZ3</accession>
<sequence length="339" mass="38161">MNDSAQSAVTLQPSEYYLLRLRPPPDNYLLLGIALFVFSAANLVIYGVVQIAVKRIATRHHTFILLFSHGIADIGFLTQMVWLSLEIIFQYRLLVPLKLDTFMLRLFGRSSNYHYLMIALNRAHSLLFPFSYTHFWNRRRSVIVSSLLCWALGTLHSIYVVYIFEVDDKARVIHMPSVLSFSLIDVTAKGGEASTRLEKILQGIVAIPTILVYIIISFGLLWTRITKSSSVKSTSTSQPRKDPEGRIRLFVICFLSTVPTAIVYVIGYVIPQTPPYGSYAASVSYVIAYSASAHFLLSISSLVRKYLPFRLTNDSVQLFTQSASHGGEIRAIRLAPPFV</sequence>
<dbReference type="InterPro" id="IPR017452">
    <property type="entry name" value="GPCR_Rhodpsn_7TM"/>
</dbReference>
<protein>
    <submittedName>
        <fullName evidence="7">Serpentine type 7TM GPCR chemoreceptor srx domain-containing protein</fullName>
    </submittedName>
</protein>
<dbReference type="Gene3D" id="1.20.1070.10">
    <property type="entry name" value="Rhodopsin 7-helix transmembrane proteins"/>
    <property type="match status" value="1"/>
</dbReference>
<organism evidence="7 8">
    <name type="scientific">Ditylenchus destructor</name>
    <dbReference type="NCBI Taxonomy" id="166010"/>
    <lineage>
        <taxon>Eukaryota</taxon>
        <taxon>Metazoa</taxon>
        <taxon>Ecdysozoa</taxon>
        <taxon>Nematoda</taxon>
        <taxon>Chromadorea</taxon>
        <taxon>Rhabditida</taxon>
        <taxon>Tylenchina</taxon>
        <taxon>Tylenchomorpha</taxon>
        <taxon>Sphaerularioidea</taxon>
        <taxon>Anguinidae</taxon>
        <taxon>Anguininae</taxon>
        <taxon>Ditylenchus</taxon>
    </lineage>
</organism>
<evidence type="ECO:0000256" key="2">
    <source>
        <dbReference type="ARBA" id="ARBA00022692"/>
    </source>
</evidence>
<dbReference type="GO" id="GO:0016020">
    <property type="term" value="C:membrane"/>
    <property type="evidence" value="ECO:0007669"/>
    <property type="project" value="UniProtKB-SubCell"/>
</dbReference>
<proteinExistence type="predicted"/>
<evidence type="ECO:0000256" key="5">
    <source>
        <dbReference type="SAM" id="Phobius"/>
    </source>
</evidence>
<feature type="domain" description="G-protein coupled receptors family 1 profile" evidence="6">
    <location>
        <begin position="41"/>
        <end position="308"/>
    </location>
</feature>
<gene>
    <name evidence="7" type="ORF">DdX_13761</name>
</gene>
<keyword evidence="8" id="KW-1185">Reference proteome</keyword>
<dbReference type="CDD" id="cd00637">
    <property type="entry name" value="7tm_classA_rhodopsin-like"/>
    <property type="match status" value="1"/>
</dbReference>
<feature type="transmembrane region" description="Helical" evidence="5">
    <location>
        <begin position="276"/>
        <end position="297"/>
    </location>
</feature>
<feature type="transmembrane region" description="Helical" evidence="5">
    <location>
        <begin position="113"/>
        <end position="130"/>
    </location>
</feature>
<evidence type="ECO:0000256" key="1">
    <source>
        <dbReference type="ARBA" id="ARBA00004370"/>
    </source>
</evidence>
<keyword evidence="4 5" id="KW-0472">Membrane</keyword>
<feature type="transmembrane region" description="Helical" evidence="5">
    <location>
        <begin position="249"/>
        <end position="270"/>
    </location>
</feature>
<evidence type="ECO:0000259" key="6">
    <source>
        <dbReference type="PROSITE" id="PS50262"/>
    </source>
</evidence>
<evidence type="ECO:0000313" key="7">
    <source>
        <dbReference type="EMBL" id="KAI1705158.1"/>
    </source>
</evidence>
<keyword evidence="3 5" id="KW-1133">Transmembrane helix</keyword>